<dbReference type="InterPro" id="IPR057102">
    <property type="entry name" value="NCTSP_N"/>
</dbReference>
<reference evidence="4 5" key="1">
    <citation type="journal article" date="2015" name="Int. J. Syst. Evol. Microbiol.">
        <title>Erythrobacter atlanticus sp. nov., a bacterium from ocean sediment able to degrade polycyclic aromatic hydrocarbons.</title>
        <authorList>
            <person name="Zhuang L."/>
            <person name="Liu Y."/>
            <person name="Wang L."/>
            <person name="Wang W."/>
            <person name="Shao Z."/>
        </authorList>
    </citation>
    <scope>NUCLEOTIDE SEQUENCE [LARGE SCALE GENOMIC DNA]</scope>
    <source>
        <strain evidence="5">s21-N3</strain>
    </source>
</reference>
<dbReference type="InterPro" id="IPR057122">
    <property type="entry name" value="TIM-barrel_NCTSP"/>
</dbReference>
<dbReference type="EMBL" id="CP011310">
    <property type="protein sequence ID" value="AKQ41212.1"/>
    <property type="molecule type" value="Genomic_DNA"/>
</dbReference>
<dbReference type="RefSeq" id="WP_048884711.1">
    <property type="nucleotide sequence ID" value="NZ_CP011310.1"/>
</dbReference>
<evidence type="ECO:0000313" key="4">
    <source>
        <dbReference type="EMBL" id="AKQ41212.1"/>
    </source>
</evidence>
<dbReference type="PATRIC" id="fig|1648404.4.peg.607"/>
<reference evidence="5" key="2">
    <citation type="submission" date="2015-04" db="EMBL/GenBank/DDBJ databases">
        <title>The complete genome sequence of Erythrobacter sp. s21-N3.</title>
        <authorList>
            <person name="Zhuang L."/>
            <person name="Liu Y."/>
            <person name="Shao Z."/>
        </authorList>
    </citation>
    <scope>NUCLEOTIDE SEQUENCE [LARGE SCALE GENOMIC DNA]</scope>
    <source>
        <strain evidence="5">s21-N3</strain>
    </source>
</reference>
<dbReference type="Pfam" id="PF09343">
    <property type="entry name" value="DUF2460"/>
    <property type="match status" value="1"/>
</dbReference>
<organism evidence="4 5">
    <name type="scientific">Aurantiacibacter atlanticus</name>
    <dbReference type="NCBI Taxonomy" id="1648404"/>
    <lineage>
        <taxon>Bacteria</taxon>
        <taxon>Pseudomonadati</taxon>
        <taxon>Pseudomonadota</taxon>
        <taxon>Alphaproteobacteria</taxon>
        <taxon>Sphingomonadales</taxon>
        <taxon>Erythrobacteraceae</taxon>
        <taxon>Aurantiacibacter</taxon>
    </lineage>
</organism>
<evidence type="ECO:0000259" key="1">
    <source>
        <dbReference type="Pfam" id="PF09343"/>
    </source>
</evidence>
<evidence type="ECO:0000259" key="3">
    <source>
        <dbReference type="Pfam" id="PF23845"/>
    </source>
</evidence>
<evidence type="ECO:0008006" key="6">
    <source>
        <dbReference type="Google" id="ProtNLM"/>
    </source>
</evidence>
<accession>A0A0H4V9E4</accession>
<dbReference type="OrthoDB" id="1685145at2"/>
<gene>
    <name evidence="4" type="ORF">CP97_02875</name>
</gene>
<dbReference type="Pfam" id="PF23844">
    <property type="entry name" value="NCTSP_N"/>
    <property type="match status" value="1"/>
</dbReference>
<dbReference type="STRING" id="1648404.CP97_02875"/>
<dbReference type="NCBIfam" id="TIGR02217">
    <property type="entry name" value="chp_TIGR02217"/>
    <property type="match status" value="1"/>
</dbReference>
<evidence type="ECO:0000259" key="2">
    <source>
        <dbReference type="Pfam" id="PF23844"/>
    </source>
</evidence>
<proteinExistence type="predicted"/>
<dbReference type="AlphaFoldDB" id="A0A0H4V9E4"/>
<dbReference type="Proteomes" id="UP000059113">
    <property type="component" value="Chromosome"/>
</dbReference>
<dbReference type="Pfam" id="PF23845">
    <property type="entry name" value="TIM-barrel_NCTSP"/>
    <property type="match status" value="1"/>
</dbReference>
<evidence type="ECO:0000313" key="5">
    <source>
        <dbReference type="Proteomes" id="UP000059113"/>
    </source>
</evidence>
<feature type="domain" description="Non-contractile tail sheath TIM barrel" evidence="3">
    <location>
        <begin position="210"/>
        <end position="554"/>
    </location>
</feature>
<protein>
    <recommendedName>
        <fullName evidence="6">TIGR02217 family protein</fullName>
    </recommendedName>
</protein>
<dbReference type="KEGG" id="ery:CP97_02875"/>
<sequence length="772" mass="85543">MAYWLATGLDGQETDFIQRFDPRLWTVDFPRPMMASVVSTAPDALRVDCEFHHCDALAGLIWESEDRYDHPLLGYDTQRDYAHTSLSFHWRSGGVLPLDTVHGPTLTIEGRDAAGNARTWYVRLWNYASGNPDDATIILPFSDLREGWLADGALVHPLDIDRIFISLAPMDYDPADTGLLIARANGWIELQDITCDGAGAILTIGDPVLPAHGLGMATAYDDSYNLTPARLLRNTLHLGYRGSLVHYVGMSHYYRLVQQADGSLLPSAGDGLCDPCMAWHADFFARCKQLDFEPILSISYELFDEHCPSAWKQRSFAGAPALTGWVPPSTLLSPASDEAMAFLRQMALDFVDLMMTAGVSVVVQIGEPWWWVTAEDEICLYDDAAMQLQPAAAQIEDLSGPLDADQLALLDWAGSQLATSTNDLRDAIRAHAAGAAKVLLLLFTPTILDPARPELQRANMPAGWAWPAYDRLQLEDYDWLAHGAEALRLKAYDFVQQHLNYPIGKQEYLAGFVLQPSDAEEFWPRIDAGIDDAIGRGILRSFIWALPQVLRDGYVRLPYQENDVQAFDDLIYPLALGQDTGVSPEFSTTISLTASGHERRNSQWSDARLHYDVGPGIRSHSELGVLLEFFRARRGPARGFRLSDPFDFSTNGLTGSPTMMDQPLGTGDGLTATYRLCKFYGSGTDAQKRFITRPRTQTLLVSVDGLPNTNWHYELGGKIIFTDAPAMGAKLRCGFLFDVPVRFAEDRLDITNATFAAGDAPSVPLIELREDV</sequence>
<keyword evidence="5" id="KW-1185">Reference proteome</keyword>
<dbReference type="InterPro" id="IPR011740">
    <property type="entry name" value="DUF2460"/>
</dbReference>
<feature type="domain" description="DUF2460" evidence="1">
    <location>
        <begin position="569"/>
        <end position="769"/>
    </location>
</feature>
<feature type="domain" description="Non-contractile tail sheath N-terminal" evidence="2">
    <location>
        <begin position="17"/>
        <end position="205"/>
    </location>
</feature>
<name>A0A0H4V9E4_9SPHN</name>